<reference evidence="12" key="1">
    <citation type="submission" date="2020-09" db="EMBL/GenBank/DDBJ databases">
        <title>Comparative genome analyses of four rice-infecting Rhizoctonia solani isolates reveal extensive enrichment of homogalacturonan modification genes.</title>
        <authorList>
            <person name="Lee D.-Y."/>
            <person name="Jeon J."/>
            <person name="Kim K.-T."/>
            <person name="Cheong K."/>
            <person name="Song H."/>
            <person name="Choi G."/>
            <person name="Ko J."/>
            <person name="Opiyo S.O."/>
            <person name="Zuo S."/>
            <person name="Madhav S."/>
            <person name="Lee Y.-H."/>
            <person name="Wang G.-L."/>
        </authorList>
    </citation>
    <scope>NUCLEOTIDE SEQUENCE</scope>
    <source>
        <strain evidence="12">AG1-IA B2</strain>
    </source>
</reference>
<dbReference type="PANTHER" id="PTHR12413:SF1">
    <property type="entry name" value="DOLICHYL PYROPHOSPHATE MAN9GLCNAC2 ALPHA-1,3-GLUCOSYLTRANSFERASE"/>
    <property type="match status" value="1"/>
</dbReference>
<evidence type="ECO:0000256" key="2">
    <source>
        <dbReference type="ARBA" id="ARBA00004922"/>
    </source>
</evidence>
<dbReference type="EMBL" id="JACYCF010000009">
    <property type="protein sequence ID" value="KAF8755222.1"/>
    <property type="molecule type" value="Genomic_DNA"/>
</dbReference>
<evidence type="ECO:0000256" key="8">
    <source>
        <dbReference type="ARBA" id="ARBA00022989"/>
    </source>
</evidence>
<evidence type="ECO:0000256" key="4">
    <source>
        <dbReference type="ARBA" id="ARBA00022676"/>
    </source>
</evidence>
<evidence type="ECO:0000256" key="6">
    <source>
        <dbReference type="ARBA" id="ARBA00022692"/>
    </source>
</evidence>
<keyword evidence="6 10" id="KW-0812">Transmembrane</keyword>
<dbReference type="GO" id="GO:0005789">
    <property type="term" value="C:endoplasmic reticulum membrane"/>
    <property type="evidence" value="ECO:0007669"/>
    <property type="project" value="UniProtKB-SubCell"/>
</dbReference>
<dbReference type="Pfam" id="PF03155">
    <property type="entry name" value="Alg6_Alg8"/>
    <property type="match status" value="2"/>
</dbReference>
<gene>
    <name evidence="12" type="ORF">RHS01_05707</name>
</gene>
<comment type="pathway">
    <text evidence="2 10">Protein modification; protein glycosylation.</text>
</comment>
<protein>
    <recommendedName>
        <fullName evidence="10">Alpha-1,3-glucosyltransferase</fullName>
        <ecNumber evidence="10">2.4.1.-</ecNumber>
    </recommendedName>
</protein>
<feature type="transmembrane region" description="Helical" evidence="10">
    <location>
        <begin position="392"/>
        <end position="413"/>
    </location>
</feature>
<evidence type="ECO:0000256" key="7">
    <source>
        <dbReference type="ARBA" id="ARBA00022824"/>
    </source>
</evidence>
<keyword evidence="8 10" id="KW-1133">Transmembrane helix</keyword>
<keyword evidence="4 10" id="KW-0328">Glycosyltransferase</keyword>
<name>A0A8H7IGU2_9AGAM</name>
<dbReference type="PANTHER" id="PTHR12413">
    <property type="entry name" value="DOLICHYL GLYCOSYLTRANSFERASE"/>
    <property type="match status" value="1"/>
</dbReference>
<feature type="transmembrane region" description="Helical" evidence="10">
    <location>
        <begin position="286"/>
        <end position="307"/>
    </location>
</feature>
<evidence type="ECO:0000256" key="9">
    <source>
        <dbReference type="ARBA" id="ARBA00023136"/>
    </source>
</evidence>
<keyword evidence="7 10" id="KW-0256">Endoplasmic reticulum</keyword>
<comment type="subcellular location">
    <subcellularLocation>
        <location evidence="1 10">Endoplasmic reticulum membrane</location>
        <topology evidence="1 10">Multi-pass membrane protein</topology>
    </subcellularLocation>
</comment>
<evidence type="ECO:0000313" key="12">
    <source>
        <dbReference type="EMBL" id="KAF8755222.1"/>
    </source>
</evidence>
<feature type="transmembrane region" description="Helical" evidence="10">
    <location>
        <begin position="368"/>
        <end position="386"/>
    </location>
</feature>
<evidence type="ECO:0000256" key="3">
    <source>
        <dbReference type="ARBA" id="ARBA00008715"/>
    </source>
</evidence>
<evidence type="ECO:0000313" key="13">
    <source>
        <dbReference type="Proteomes" id="UP000614334"/>
    </source>
</evidence>
<dbReference type="Proteomes" id="UP000614334">
    <property type="component" value="Unassembled WGS sequence"/>
</dbReference>
<feature type="region of interest" description="Disordered" evidence="11">
    <location>
        <begin position="1"/>
        <end position="42"/>
    </location>
</feature>
<dbReference type="UniPathway" id="UPA00378"/>
<feature type="transmembrane region" description="Helical" evidence="10">
    <location>
        <begin position="342"/>
        <end position="361"/>
    </location>
</feature>
<accession>A0A8H7IGU2</accession>
<evidence type="ECO:0000256" key="5">
    <source>
        <dbReference type="ARBA" id="ARBA00022679"/>
    </source>
</evidence>
<evidence type="ECO:0000256" key="10">
    <source>
        <dbReference type="RuleBase" id="RU363110"/>
    </source>
</evidence>
<dbReference type="GO" id="GO:0042281">
    <property type="term" value="F:dolichyl pyrophosphate Man9GlcNAc2 alpha-1,3-glucosyltransferase activity"/>
    <property type="evidence" value="ECO:0007669"/>
    <property type="project" value="TreeGrafter"/>
</dbReference>
<evidence type="ECO:0000256" key="1">
    <source>
        <dbReference type="ARBA" id="ARBA00004477"/>
    </source>
</evidence>
<comment type="similarity">
    <text evidence="3 10">Belongs to the ALG6/ALG8 glucosyltransferase family.</text>
</comment>
<dbReference type="AlphaFoldDB" id="A0A8H7IGU2"/>
<feature type="transmembrane region" description="Helical" evidence="10">
    <location>
        <begin position="176"/>
        <end position="197"/>
    </location>
</feature>
<dbReference type="InterPro" id="IPR004856">
    <property type="entry name" value="Glyco_trans_ALG6/ALG8"/>
</dbReference>
<evidence type="ECO:0000256" key="11">
    <source>
        <dbReference type="SAM" id="MobiDB-lite"/>
    </source>
</evidence>
<keyword evidence="5 10" id="KW-0808">Transferase</keyword>
<sequence>MENTTRRRTTRATHRPRLQSVGSETASIRSRAETSRARCPTQPKSWADSLVCEYRTGKYAAWSTAREFRAELDMRICCPQNQPEWVALDASRGYESPQANILCACRTHLELLYTYPPYTCIRESPCQAGLGELKYNSVMLGLALWAVNMFHLGYDVIGAVFFVASLGFKQMALTRHFAHLALTTSLSFVLLFLPFLTPSLLTQSIKRIFPFARGLFEDKVANFWCASDVVLVKWRKLAWISEAGLQRVALLVTLLVSYKQLKRRTCTHQRINRPSTKLARRRGPTLSLLPFALFSCAMSFFMFSVQVHEKSILLPLMPITLLLAARESETDVENVGMGLGNVWEWGVLVNNVAIFSMWPLLKRDGQGLNYVVLTLLWNYLIGYDPLALSTSLVKFVSLAYVTIAFIHTLEAFIPPPTRYPDFYPVLNVLLSASVFGATWIAVGGIMMIQSAWAAGGFDTGSASQKPIPLRSLNTSISAKSSPVSPNVSETFVTESVRKRRSGLGTSTDWE</sequence>
<feature type="transmembrane region" description="Helical" evidence="10">
    <location>
        <begin position="142"/>
        <end position="164"/>
    </location>
</feature>
<proteinExistence type="inferred from homology"/>
<feature type="transmembrane region" description="Helical" evidence="10">
    <location>
        <begin position="425"/>
        <end position="448"/>
    </location>
</feature>
<comment type="caution">
    <text evidence="10">Lacks conserved residue(s) required for the propagation of feature annotation.</text>
</comment>
<dbReference type="EC" id="2.4.1.-" evidence="10"/>
<feature type="compositionally biased region" description="Basic residues" evidence="11">
    <location>
        <begin position="1"/>
        <end position="17"/>
    </location>
</feature>
<keyword evidence="9 10" id="KW-0472">Membrane</keyword>
<comment type="caution">
    <text evidence="12">The sequence shown here is derived from an EMBL/GenBank/DDBJ whole genome shotgun (WGS) entry which is preliminary data.</text>
</comment>
<organism evidence="12 13">
    <name type="scientific">Rhizoctonia solani</name>
    <dbReference type="NCBI Taxonomy" id="456999"/>
    <lineage>
        <taxon>Eukaryota</taxon>
        <taxon>Fungi</taxon>
        <taxon>Dikarya</taxon>
        <taxon>Basidiomycota</taxon>
        <taxon>Agaricomycotina</taxon>
        <taxon>Agaricomycetes</taxon>
        <taxon>Cantharellales</taxon>
        <taxon>Ceratobasidiaceae</taxon>
        <taxon>Rhizoctonia</taxon>
    </lineage>
</organism>